<dbReference type="Proteomes" id="UP000799757">
    <property type="component" value="Unassembled WGS sequence"/>
</dbReference>
<feature type="compositionally biased region" description="Low complexity" evidence="1">
    <location>
        <begin position="19"/>
        <end position="33"/>
    </location>
</feature>
<sequence>MTYSNEHHEQWTLLSRSNTMATDTSTQAATSTPTPNPSPAIELTINAKPTAETSSSTEKKDSHGPDCTCGAAAPPAPPKLERNNTAETFFSEDEFVPRISRNRRRVYPIRRYSISPPRRERGLPDTIMVNSSAELLSKVGKYDGIADLPFPARSSVYLATFPFTDKDVKKWTWLLSRTVEDTFLNEPGNDDEDVYPSANRFRGRNRSPYYEPINANVDIPSVFVSRALDTAVVPEDSGHKVRYLLVVQNRGRPQGSKLLIAESRKAAGIMLYYEALSGNSVLFVGAVVHQGKKLGRNLVKVETLEEAVKVLEDGVVGVVC</sequence>
<protein>
    <submittedName>
        <fullName evidence="2">Uncharacterized protein</fullName>
    </submittedName>
</protein>
<organism evidence="2 3">
    <name type="scientific">Melanomma pulvis-pyrius CBS 109.77</name>
    <dbReference type="NCBI Taxonomy" id="1314802"/>
    <lineage>
        <taxon>Eukaryota</taxon>
        <taxon>Fungi</taxon>
        <taxon>Dikarya</taxon>
        <taxon>Ascomycota</taxon>
        <taxon>Pezizomycotina</taxon>
        <taxon>Dothideomycetes</taxon>
        <taxon>Pleosporomycetidae</taxon>
        <taxon>Pleosporales</taxon>
        <taxon>Melanommataceae</taxon>
        <taxon>Melanomma</taxon>
    </lineage>
</organism>
<gene>
    <name evidence="2" type="ORF">K505DRAFT_32366</name>
</gene>
<accession>A0A6A6XWQ8</accession>
<keyword evidence="3" id="KW-1185">Reference proteome</keyword>
<reference evidence="2" key="1">
    <citation type="journal article" date="2020" name="Stud. Mycol.">
        <title>101 Dothideomycetes genomes: a test case for predicting lifestyles and emergence of pathogens.</title>
        <authorList>
            <person name="Haridas S."/>
            <person name="Albert R."/>
            <person name="Binder M."/>
            <person name="Bloem J."/>
            <person name="Labutti K."/>
            <person name="Salamov A."/>
            <person name="Andreopoulos B."/>
            <person name="Baker S."/>
            <person name="Barry K."/>
            <person name="Bills G."/>
            <person name="Bluhm B."/>
            <person name="Cannon C."/>
            <person name="Castanera R."/>
            <person name="Culley D."/>
            <person name="Daum C."/>
            <person name="Ezra D."/>
            <person name="Gonzalez J."/>
            <person name="Henrissat B."/>
            <person name="Kuo A."/>
            <person name="Liang C."/>
            <person name="Lipzen A."/>
            <person name="Lutzoni F."/>
            <person name="Magnuson J."/>
            <person name="Mondo S."/>
            <person name="Nolan M."/>
            <person name="Ohm R."/>
            <person name="Pangilinan J."/>
            <person name="Park H.-J."/>
            <person name="Ramirez L."/>
            <person name="Alfaro M."/>
            <person name="Sun H."/>
            <person name="Tritt A."/>
            <person name="Yoshinaga Y."/>
            <person name="Zwiers L.-H."/>
            <person name="Turgeon B."/>
            <person name="Goodwin S."/>
            <person name="Spatafora J."/>
            <person name="Crous P."/>
            <person name="Grigoriev I."/>
        </authorList>
    </citation>
    <scope>NUCLEOTIDE SEQUENCE</scope>
    <source>
        <strain evidence="2">CBS 109.77</strain>
    </source>
</reference>
<dbReference type="AlphaFoldDB" id="A0A6A6XWQ8"/>
<name>A0A6A6XWQ8_9PLEO</name>
<evidence type="ECO:0000313" key="3">
    <source>
        <dbReference type="Proteomes" id="UP000799757"/>
    </source>
</evidence>
<feature type="compositionally biased region" description="Basic and acidic residues" evidence="1">
    <location>
        <begin position="1"/>
        <end position="10"/>
    </location>
</feature>
<evidence type="ECO:0000313" key="2">
    <source>
        <dbReference type="EMBL" id="KAF2800037.1"/>
    </source>
</evidence>
<evidence type="ECO:0000256" key="1">
    <source>
        <dbReference type="SAM" id="MobiDB-lite"/>
    </source>
</evidence>
<dbReference type="OrthoDB" id="3795027at2759"/>
<feature type="region of interest" description="Disordered" evidence="1">
    <location>
        <begin position="1"/>
        <end position="82"/>
    </location>
</feature>
<proteinExistence type="predicted"/>
<dbReference type="EMBL" id="MU001754">
    <property type="protein sequence ID" value="KAF2800037.1"/>
    <property type="molecule type" value="Genomic_DNA"/>
</dbReference>